<keyword evidence="2" id="KW-1185">Reference proteome</keyword>
<evidence type="ECO:0000313" key="2">
    <source>
        <dbReference type="Proteomes" id="UP000095009"/>
    </source>
</evidence>
<gene>
    <name evidence="1" type="ORF">NADFUDRAFT_80993</name>
</gene>
<proteinExistence type="predicted"/>
<accession>A0A1E3PRH5</accession>
<reference evidence="1 2" key="1">
    <citation type="journal article" date="2016" name="Proc. Natl. Acad. Sci. U.S.A.">
        <title>Comparative genomics of biotechnologically important yeasts.</title>
        <authorList>
            <person name="Riley R."/>
            <person name="Haridas S."/>
            <person name="Wolfe K.H."/>
            <person name="Lopes M.R."/>
            <person name="Hittinger C.T."/>
            <person name="Goeker M."/>
            <person name="Salamov A.A."/>
            <person name="Wisecaver J.H."/>
            <person name="Long T.M."/>
            <person name="Calvey C.H."/>
            <person name="Aerts A.L."/>
            <person name="Barry K.W."/>
            <person name="Choi C."/>
            <person name="Clum A."/>
            <person name="Coughlan A.Y."/>
            <person name="Deshpande S."/>
            <person name="Douglass A.P."/>
            <person name="Hanson S.J."/>
            <person name="Klenk H.-P."/>
            <person name="LaButti K.M."/>
            <person name="Lapidus A."/>
            <person name="Lindquist E.A."/>
            <person name="Lipzen A.M."/>
            <person name="Meier-Kolthoff J.P."/>
            <person name="Ohm R.A."/>
            <person name="Otillar R.P."/>
            <person name="Pangilinan J.L."/>
            <person name="Peng Y."/>
            <person name="Rokas A."/>
            <person name="Rosa C.A."/>
            <person name="Scheuner C."/>
            <person name="Sibirny A.A."/>
            <person name="Slot J.C."/>
            <person name="Stielow J.B."/>
            <person name="Sun H."/>
            <person name="Kurtzman C.P."/>
            <person name="Blackwell M."/>
            <person name="Grigoriev I.V."/>
            <person name="Jeffries T.W."/>
        </authorList>
    </citation>
    <scope>NUCLEOTIDE SEQUENCE [LARGE SCALE GENOMIC DNA]</scope>
    <source>
        <strain evidence="1 2">DSM 6958</strain>
    </source>
</reference>
<dbReference type="Proteomes" id="UP000095009">
    <property type="component" value="Unassembled WGS sequence"/>
</dbReference>
<dbReference type="EMBL" id="KV454406">
    <property type="protein sequence ID" value="ODQ67854.1"/>
    <property type="molecule type" value="Genomic_DNA"/>
</dbReference>
<protein>
    <submittedName>
        <fullName evidence="1">Uncharacterized protein</fullName>
    </submittedName>
</protein>
<sequence length="78" mass="8534">MWVDAILDNIPLDIVNQLVLSRLTRQLFMYGSATVGFEASVDLKLRLALVDNGSDDLDHHGVVLRQLPLSGVTELTSG</sequence>
<dbReference type="AlphaFoldDB" id="A0A1E3PRH5"/>
<organism evidence="1 2">
    <name type="scientific">Nadsonia fulvescens var. elongata DSM 6958</name>
    <dbReference type="NCBI Taxonomy" id="857566"/>
    <lineage>
        <taxon>Eukaryota</taxon>
        <taxon>Fungi</taxon>
        <taxon>Dikarya</taxon>
        <taxon>Ascomycota</taxon>
        <taxon>Saccharomycotina</taxon>
        <taxon>Dipodascomycetes</taxon>
        <taxon>Dipodascales</taxon>
        <taxon>Dipodascales incertae sedis</taxon>
        <taxon>Nadsonia</taxon>
    </lineage>
</organism>
<name>A0A1E3PRH5_9ASCO</name>
<evidence type="ECO:0000313" key="1">
    <source>
        <dbReference type="EMBL" id="ODQ67854.1"/>
    </source>
</evidence>